<evidence type="ECO:0000259" key="2">
    <source>
        <dbReference type="Pfam" id="PF00561"/>
    </source>
</evidence>
<dbReference type="InterPro" id="IPR050266">
    <property type="entry name" value="AB_hydrolase_sf"/>
</dbReference>
<keyword evidence="4" id="KW-1185">Reference proteome</keyword>
<evidence type="ECO:0000256" key="1">
    <source>
        <dbReference type="ARBA" id="ARBA00022801"/>
    </source>
</evidence>
<sequence>MAKDRIESKYFCVSPGIELHYLEKGEGRPLVFIPGLTFSGEIFKAQLEYFSGNYRVIAIDPRGQGLSAKTVDGNDYMTHGRDLAALIDGLGLDGAVLVGWSTGNLEVWSYIRQFGKEKLRGAVTIDMSPLPLSADPTWWTEGTMEELSEVATQYLTSPEGSRAFFSDYATGVMIQHEMEPAELEYLLDISGRTPYWVCKALFCDAIFSNFLETAREVGAGMPSLMFIAEHWADVARPFVEQQLPGYEIQVMGGHLMFYEYPEKWNGLLEGFLNRLP</sequence>
<dbReference type="Gene3D" id="3.40.50.1820">
    <property type="entry name" value="alpha/beta hydrolase"/>
    <property type="match status" value="1"/>
</dbReference>
<dbReference type="GO" id="GO:0016787">
    <property type="term" value="F:hydrolase activity"/>
    <property type="evidence" value="ECO:0007669"/>
    <property type="project" value="UniProtKB-KW"/>
</dbReference>
<dbReference type="PANTHER" id="PTHR43798">
    <property type="entry name" value="MONOACYLGLYCEROL LIPASE"/>
    <property type="match status" value="1"/>
</dbReference>
<organism evidence="3 4">
    <name type="scientific">Enterocloster lavalensis</name>
    <dbReference type="NCBI Taxonomy" id="460384"/>
    <lineage>
        <taxon>Bacteria</taxon>
        <taxon>Bacillati</taxon>
        <taxon>Bacillota</taxon>
        <taxon>Clostridia</taxon>
        <taxon>Lachnospirales</taxon>
        <taxon>Lachnospiraceae</taxon>
        <taxon>Enterocloster</taxon>
    </lineage>
</organism>
<dbReference type="AlphaFoldDB" id="A0A1I0IYY7"/>
<keyword evidence="1" id="KW-0378">Hydrolase</keyword>
<dbReference type="PANTHER" id="PTHR43798:SF31">
    <property type="entry name" value="AB HYDROLASE SUPERFAMILY PROTEIN YCLE"/>
    <property type="match status" value="1"/>
</dbReference>
<evidence type="ECO:0000313" key="4">
    <source>
        <dbReference type="Proteomes" id="UP000198508"/>
    </source>
</evidence>
<protein>
    <submittedName>
        <fullName evidence="3">Pimeloyl-ACP methyl ester carboxylesterase</fullName>
    </submittedName>
</protein>
<dbReference type="STRING" id="460384.SAMN05216313_12515"/>
<evidence type="ECO:0000313" key="3">
    <source>
        <dbReference type="EMBL" id="SEU02666.1"/>
    </source>
</evidence>
<dbReference type="EMBL" id="FOIM01000025">
    <property type="protein sequence ID" value="SEU02666.1"/>
    <property type="molecule type" value="Genomic_DNA"/>
</dbReference>
<gene>
    <name evidence="3" type="ORF">SAMN05216313_12515</name>
</gene>
<dbReference type="Pfam" id="PF00561">
    <property type="entry name" value="Abhydrolase_1"/>
    <property type="match status" value="1"/>
</dbReference>
<feature type="domain" description="AB hydrolase-1" evidence="2">
    <location>
        <begin position="29"/>
        <end position="127"/>
    </location>
</feature>
<reference evidence="4" key="1">
    <citation type="submission" date="2016-10" db="EMBL/GenBank/DDBJ databases">
        <authorList>
            <person name="Varghese N."/>
            <person name="Submissions S."/>
        </authorList>
    </citation>
    <scope>NUCLEOTIDE SEQUENCE [LARGE SCALE GENOMIC DNA]</scope>
    <source>
        <strain evidence="4">NLAE-zl-G277</strain>
    </source>
</reference>
<dbReference type="Proteomes" id="UP000198508">
    <property type="component" value="Unassembled WGS sequence"/>
</dbReference>
<proteinExistence type="predicted"/>
<dbReference type="InterPro" id="IPR029058">
    <property type="entry name" value="AB_hydrolase_fold"/>
</dbReference>
<dbReference type="InterPro" id="IPR000073">
    <property type="entry name" value="AB_hydrolase_1"/>
</dbReference>
<dbReference type="GO" id="GO:0016020">
    <property type="term" value="C:membrane"/>
    <property type="evidence" value="ECO:0007669"/>
    <property type="project" value="TreeGrafter"/>
</dbReference>
<accession>A0A1I0IYY7</accession>
<dbReference type="RefSeq" id="WP_092368010.1">
    <property type="nucleotide sequence ID" value="NZ_FOIM01000025.1"/>
</dbReference>
<dbReference type="SUPFAM" id="SSF53474">
    <property type="entry name" value="alpha/beta-Hydrolases"/>
    <property type="match status" value="1"/>
</dbReference>
<dbReference type="GeneID" id="93277500"/>
<name>A0A1I0IYY7_9FIRM</name>